<accession>A0A1M5N1J2</accession>
<dbReference type="OrthoDB" id="9769598at2"/>
<dbReference type="PANTHER" id="PTHR42951:SF4">
    <property type="entry name" value="ACYL-COENZYME A THIOESTERASE MBLAC2"/>
    <property type="match status" value="1"/>
</dbReference>
<proteinExistence type="inferred from homology"/>
<feature type="domain" description="Metallo-beta-lactamase" evidence="2">
    <location>
        <begin position="39"/>
        <end position="219"/>
    </location>
</feature>
<dbReference type="NCBIfam" id="TIGR04558">
    <property type="entry name" value="SoxH_rel_PQQ_1"/>
    <property type="match status" value="1"/>
</dbReference>
<dbReference type="Gene3D" id="3.60.15.10">
    <property type="entry name" value="Ribonuclease Z/Hydroxyacylglutathione hydrolase-like"/>
    <property type="match status" value="1"/>
</dbReference>
<evidence type="ECO:0000256" key="1">
    <source>
        <dbReference type="ARBA" id="ARBA00005250"/>
    </source>
</evidence>
<dbReference type="EMBL" id="FQWZ01000003">
    <property type="protein sequence ID" value="SHG83430.1"/>
    <property type="molecule type" value="Genomic_DNA"/>
</dbReference>
<evidence type="ECO:0000313" key="4">
    <source>
        <dbReference type="Proteomes" id="UP000199758"/>
    </source>
</evidence>
<dbReference type="InterPro" id="IPR036866">
    <property type="entry name" value="RibonucZ/Hydroxyglut_hydro"/>
</dbReference>
<dbReference type="Proteomes" id="UP000199758">
    <property type="component" value="Unassembled WGS sequence"/>
</dbReference>
<evidence type="ECO:0000313" key="3">
    <source>
        <dbReference type="EMBL" id="SHG83430.1"/>
    </source>
</evidence>
<dbReference type="AlphaFoldDB" id="A0A1M5N1J2"/>
<protein>
    <submittedName>
        <fullName evidence="3">Uncharacterized sulfatase</fullName>
    </submittedName>
</protein>
<dbReference type="CDD" id="cd16282">
    <property type="entry name" value="metallo-hydrolase-like_MBL-fold"/>
    <property type="match status" value="1"/>
</dbReference>
<comment type="similarity">
    <text evidence="1">Belongs to the metallo-beta-lactamase superfamily. Class-B beta-lactamase family.</text>
</comment>
<keyword evidence="4" id="KW-1185">Reference proteome</keyword>
<dbReference type="SUPFAM" id="SSF56281">
    <property type="entry name" value="Metallo-hydrolase/oxidoreductase"/>
    <property type="match status" value="1"/>
</dbReference>
<dbReference type="SMART" id="SM00849">
    <property type="entry name" value="Lactamase_B"/>
    <property type="match status" value="1"/>
</dbReference>
<evidence type="ECO:0000259" key="2">
    <source>
        <dbReference type="SMART" id="SM00849"/>
    </source>
</evidence>
<dbReference type="InterPro" id="IPR001279">
    <property type="entry name" value="Metallo-B-lactamas"/>
</dbReference>
<name>A0A1M5N1J2_9GAMM</name>
<dbReference type="STRING" id="490188.SAMN04488068_1583"/>
<dbReference type="InterPro" id="IPR050855">
    <property type="entry name" value="NDM-1-like"/>
</dbReference>
<dbReference type="Pfam" id="PF00753">
    <property type="entry name" value="Lactamase_B"/>
    <property type="match status" value="1"/>
</dbReference>
<dbReference type="PANTHER" id="PTHR42951">
    <property type="entry name" value="METALLO-BETA-LACTAMASE DOMAIN-CONTAINING"/>
    <property type="match status" value="1"/>
</dbReference>
<organism evidence="3 4">
    <name type="scientific">Hydrocarboniphaga daqingensis</name>
    <dbReference type="NCBI Taxonomy" id="490188"/>
    <lineage>
        <taxon>Bacteria</taxon>
        <taxon>Pseudomonadati</taxon>
        <taxon>Pseudomonadota</taxon>
        <taxon>Gammaproteobacteria</taxon>
        <taxon>Nevskiales</taxon>
        <taxon>Nevskiaceae</taxon>
        <taxon>Hydrocarboniphaga</taxon>
    </lineage>
</organism>
<reference evidence="3 4" key="1">
    <citation type="submission" date="2016-11" db="EMBL/GenBank/DDBJ databases">
        <authorList>
            <person name="Jaros S."/>
            <person name="Januszkiewicz K."/>
            <person name="Wedrychowicz H."/>
        </authorList>
    </citation>
    <scope>NUCLEOTIDE SEQUENCE [LARGE SCALE GENOMIC DNA]</scope>
    <source>
        <strain evidence="3 4">CGMCC 1.7049</strain>
    </source>
</reference>
<dbReference type="GO" id="GO:0017001">
    <property type="term" value="P:antibiotic catabolic process"/>
    <property type="evidence" value="ECO:0007669"/>
    <property type="project" value="UniProtKB-ARBA"/>
</dbReference>
<sequence>MAVAHAANDYRLGAQAVADGVYVFSGRNEHFTRDNGGNIVNTGFIVGTDAVIVIDTGPSLQYGEQQRKAIAAITRVPVRQVYVTHQHPDHYLGDAAYADASIAALPATISAIQTQGNALADNLYRLVGGWMAGTQSQSPTSTATPGVVEIGGRKLRLIGTAGHTAGDLMVYDEASRTLFAGDLVFHDRAPTTPNADLLQWLNALDQIRQIDFKVLVPGHGAVVRDASAIEQTRDYLQWLSTSLHTAAEQGRDMVEVMNQPLPERFQKLAVHDEEYRRSVSHLYPAIELTTLPRR</sequence>
<dbReference type="InterPro" id="IPR030811">
    <property type="entry name" value="SoxH-rel_PQQ_1"/>
</dbReference>
<gene>
    <name evidence="3" type="ORF">SAMN04488068_1583</name>
</gene>